<dbReference type="OrthoDB" id="9763484at2"/>
<dbReference type="Proteomes" id="UP000321721">
    <property type="component" value="Unassembled WGS sequence"/>
</dbReference>
<keyword evidence="1" id="KW-0677">Repeat</keyword>
<dbReference type="InterPro" id="IPR011990">
    <property type="entry name" value="TPR-like_helical_dom_sf"/>
</dbReference>
<keyword evidence="4" id="KW-0472">Membrane</keyword>
<feature type="transmembrane region" description="Helical" evidence="4">
    <location>
        <begin position="427"/>
        <end position="447"/>
    </location>
</feature>
<keyword evidence="4" id="KW-0812">Transmembrane</keyword>
<dbReference type="SUPFAM" id="SSF48452">
    <property type="entry name" value="TPR-like"/>
    <property type="match status" value="2"/>
</dbReference>
<organism evidence="7 8">
    <name type="scientific">Vicingus serpentipes</name>
    <dbReference type="NCBI Taxonomy" id="1926625"/>
    <lineage>
        <taxon>Bacteria</taxon>
        <taxon>Pseudomonadati</taxon>
        <taxon>Bacteroidota</taxon>
        <taxon>Flavobacteriia</taxon>
        <taxon>Flavobacteriales</taxon>
        <taxon>Vicingaceae</taxon>
        <taxon>Vicingus</taxon>
    </lineage>
</organism>
<evidence type="ECO:0000256" key="5">
    <source>
        <dbReference type="SAM" id="SignalP"/>
    </source>
</evidence>
<dbReference type="InterPro" id="IPR001932">
    <property type="entry name" value="PPM-type_phosphatase-like_dom"/>
</dbReference>
<feature type="domain" description="PPM-type phosphatase" evidence="6">
    <location>
        <begin position="497"/>
        <end position="719"/>
    </location>
</feature>
<reference evidence="7 8" key="1">
    <citation type="submission" date="2019-08" db="EMBL/GenBank/DDBJ databases">
        <title>Genome of Vicingus serpentipes NCIMB 15042.</title>
        <authorList>
            <person name="Bowman J.P."/>
        </authorList>
    </citation>
    <scope>NUCLEOTIDE SEQUENCE [LARGE SCALE GENOMIC DNA]</scope>
    <source>
        <strain evidence="7 8">NCIMB 15042</strain>
    </source>
</reference>
<feature type="repeat" description="TPR" evidence="3">
    <location>
        <begin position="149"/>
        <end position="182"/>
    </location>
</feature>
<dbReference type="PANTHER" id="PTHR45641">
    <property type="entry name" value="TETRATRICOPEPTIDE REPEAT PROTEIN (AFU_ORTHOLOGUE AFUA_6G03870)"/>
    <property type="match status" value="1"/>
</dbReference>
<gene>
    <name evidence="7" type="ORF">FRY74_09130</name>
</gene>
<comment type="caution">
    <text evidence="7">The sequence shown here is derived from an EMBL/GenBank/DDBJ whole genome shotgun (WGS) entry which is preliminary data.</text>
</comment>
<proteinExistence type="predicted"/>
<name>A0A5C6RQT8_9FLAO</name>
<dbReference type="AlphaFoldDB" id="A0A5C6RQT8"/>
<evidence type="ECO:0000313" key="7">
    <source>
        <dbReference type="EMBL" id="TXB64603.1"/>
    </source>
</evidence>
<sequence>MKKKLIILFFLIPFLGTTQNFADKTFYLIDSLDLDDLTKGDKELIDNSLKLFHSTKDDTLKIQSLSSICENMMHDDWEKYQYYQYSLIKNSLSKNTSKKESLTLKKSLASALNNLGFIHMNNGDIDSALFYNHKCLEVRKELNDKKGLAILYNNFGGIYKNQGDIALALNYFHKGLKIQEELSDIRGAAVSLNNIGQIYKIQKDLDLALEYYQKSLEIRISNKDKLGMSGSYNNIAGVFQAKNDLEKALEYCFKGLNISIEIGDKRGMASSYNNIGYIYKILGNKSLNEEYWLKSIKIREEIGDKEGASSSYNNIGLDNYQNSEFAKARTMAEKGLQLAKEIGFPSLIERNAGLLSLIATKQGKYKEAFEMRNLEIQMRDSIASEENIRAAAQQQAKYEYEKEQAINDKEHEKQLAIEKEAKAKQKIITYATASGLGLVGIFLFFVINRLNVTRRQKGIIELAHTELEEKNKEITDSIQYAKRIQNAILPPNKLVKEYLQESFILYKPKDIVAGDFYWLELKDNKILFAAADCTGHGVPGAMVSVICNNGLNRSVREHGLTDPGEILNKTREIVISEFEKSEDEVKDGMDIALCSLEGNVLKYAGANNPLWIIRKNATQIEEVKANKQPIGKYSENLAFTTHTIELQKGDSVYIFSDGYSDQFGGEKGKKMKAANFKKLLLSIQNETIEKQKQLIDEAFEEWKGDLEQLDDVCVIGIKA</sequence>
<keyword evidence="5" id="KW-0732">Signal</keyword>
<protein>
    <submittedName>
        <fullName evidence="7">Tetratricopeptide repeat protein</fullName>
    </submittedName>
</protein>
<evidence type="ECO:0000256" key="3">
    <source>
        <dbReference type="PROSITE-ProRule" id="PRU00339"/>
    </source>
</evidence>
<keyword evidence="4" id="KW-1133">Transmembrane helix</keyword>
<dbReference type="InterPro" id="IPR019734">
    <property type="entry name" value="TPR_rpt"/>
</dbReference>
<dbReference type="EMBL" id="VOOS01000004">
    <property type="protein sequence ID" value="TXB64603.1"/>
    <property type="molecule type" value="Genomic_DNA"/>
</dbReference>
<evidence type="ECO:0000259" key="6">
    <source>
        <dbReference type="SMART" id="SM00331"/>
    </source>
</evidence>
<dbReference type="Gene3D" id="1.25.40.10">
    <property type="entry name" value="Tetratricopeptide repeat domain"/>
    <property type="match status" value="2"/>
</dbReference>
<keyword evidence="2 3" id="KW-0802">TPR repeat</keyword>
<dbReference type="RefSeq" id="WP_147100740.1">
    <property type="nucleotide sequence ID" value="NZ_VOOS01000004.1"/>
</dbReference>
<dbReference type="PANTHER" id="PTHR45641:SF19">
    <property type="entry name" value="NEPHROCYSTIN-3"/>
    <property type="match status" value="1"/>
</dbReference>
<feature type="signal peptide" evidence="5">
    <location>
        <begin position="1"/>
        <end position="22"/>
    </location>
</feature>
<dbReference type="SMART" id="SM00028">
    <property type="entry name" value="TPR"/>
    <property type="match status" value="6"/>
</dbReference>
<dbReference type="Pfam" id="PF13424">
    <property type="entry name" value="TPR_12"/>
    <property type="match status" value="1"/>
</dbReference>
<dbReference type="PROSITE" id="PS50005">
    <property type="entry name" value="TPR"/>
    <property type="match status" value="2"/>
</dbReference>
<dbReference type="SMART" id="SM00331">
    <property type="entry name" value="PP2C_SIG"/>
    <property type="match status" value="1"/>
</dbReference>
<evidence type="ECO:0000256" key="1">
    <source>
        <dbReference type="ARBA" id="ARBA00022737"/>
    </source>
</evidence>
<feature type="chain" id="PRO_5022819081" evidence="5">
    <location>
        <begin position="23"/>
        <end position="719"/>
    </location>
</feature>
<dbReference type="Gene3D" id="3.60.40.10">
    <property type="entry name" value="PPM-type phosphatase domain"/>
    <property type="match status" value="1"/>
</dbReference>
<evidence type="ECO:0000256" key="2">
    <source>
        <dbReference type="ARBA" id="ARBA00022803"/>
    </source>
</evidence>
<keyword evidence="8" id="KW-1185">Reference proteome</keyword>
<dbReference type="InterPro" id="IPR036457">
    <property type="entry name" value="PPM-type-like_dom_sf"/>
</dbReference>
<evidence type="ECO:0000256" key="4">
    <source>
        <dbReference type="SAM" id="Phobius"/>
    </source>
</evidence>
<feature type="repeat" description="TPR" evidence="3">
    <location>
        <begin position="189"/>
        <end position="222"/>
    </location>
</feature>
<accession>A0A5C6RQT8</accession>
<dbReference type="Pfam" id="PF13374">
    <property type="entry name" value="TPR_10"/>
    <property type="match status" value="2"/>
</dbReference>
<evidence type="ECO:0000313" key="8">
    <source>
        <dbReference type="Proteomes" id="UP000321721"/>
    </source>
</evidence>
<dbReference type="Pfam" id="PF07228">
    <property type="entry name" value="SpoIIE"/>
    <property type="match status" value="1"/>
</dbReference>